<dbReference type="AlphaFoldDB" id="A0A067KRM4"/>
<protein>
    <submittedName>
        <fullName evidence="1">Uncharacterized protein</fullName>
    </submittedName>
</protein>
<proteinExistence type="predicted"/>
<dbReference type="OrthoDB" id="276388at2759"/>
<dbReference type="PANTHER" id="PTHR37217">
    <property type="entry name" value="EXPRESSED PROTEIN"/>
    <property type="match status" value="1"/>
</dbReference>
<evidence type="ECO:0000313" key="1">
    <source>
        <dbReference type="EMBL" id="KDP34484.1"/>
    </source>
</evidence>
<reference evidence="1 2" key="1">
    <citation type="journal article" date="2014" name="PLoS ONE">
        <title>Global Analysis of Gene Expression Profiles in Physic Nut (Jatropha curcas L.) Seedlings Exposed to Salt Stress.</title>
        <authorList>
            <person name="Zhang L."/>
            <person name="Zhang C."/>
            <person name="Wu P."/>
            <person name="Chen Y."/>
            <person name="Li M."/>
            <person name="Jiang H."/>
            <person name="Wu G."/>
        </authorList>
    </citation>
    <scope>NUCLEOTIDE SEQUENCE [LARGE SCALE GENOMIC DNA]</scope>
    <source>
        <strain evidence="2">cv. GZQX0401</strain>
        <tissue evidence="1">Young leaves</tissue>
    </source>
</reference>
<dbReference type="KEGG" id="jcu:105637252"/>
<dbReference type="PANTHER" id="PTHR37217:SF1">
    <property type="entry name" value="EXPRESSED PROTEIN"/>
    <property type="match status" value="1"/>
</dbReference>
<gene>
    <name evidence="1" type="ORF">JCGZ_12767</name>
</gene>
<dbReference type="Proteomes" id="UP000027138">
    <property type="component" value="Unassembled WGS sequence"/>
</dbReference>
<dbReference type="STRING" id="180498.A0A067KRM4"/>
<accession>A0A067KRM4</accession>
<sequence length="282" mass="31699">MHIVSSMNPMLLASPPNLQLPSCHSSPCHQLQPQYVPSSFVSHRVHFVSSLSCSFPSSLRLSLCTHQSLIGAAIPSDEGPISAITFEDFIEKDWSFLDLDDINSEEEHKQKISQIISAGEVEDTSRVLVSIGSEEFVDQLVDTLPYSFLLVVHDSLFLLACIKEKYDKVKCWQGELIHVPEKWGPFDVVFLYFLPALPFKLDQVFGTLAKHCSQGARVVISHLQGREGLEQLKKQYQDVVVSELPDKMTLQKVAADNAFEMAEFVDEPRFYVAVLRFSGKII</sequence>
<dbReference type="GO" id="GO:0009507">
    <property type="term" value="C:chloroplast"/>
    <property type="evidence" value="ECO:0007669"/>
    <property type="project" value="TreeGrafter"/>
</dbReference>
<dbReference type="InterPro" id="IPR029063">
    <property type="entry name" value="SAM-dependent_MTases_sf"/>
</dbReference>
<evidence type="ECO:0000313" key="2">
    <source>
        <dbReference type="Proteomes" id="UP000027138"/>
    </source>
</evidence>
<dbReference type="SUPFAM" id="SSF53335">
    <property type="entry name" value="S-adenosyl-L-methionine-dependent methyltransferases"/>
    <property type="match status" value="1"/>
</dbReference>
<organism evidence="1 2">
    <name type="scientific">Jatropha curcas</name>
    <name type="common">Barbados nut</name>
    <dbReference type="NCBI Taxonomy" id="180498"/>
    <lineage>
        <taxon>Eukaryota</taxon>
        <taxon>Viridiplantae</taxon>
        <taxon>Streptophyta</taxon>
        <taxon>Embryophyta</taxon>
        <taxon>Tracheophyta</taxon>
        <taxon>Spermatophyta</taxon>
        <taxon>Magnoliopsida</taxon>
        <taxon>eudicotyledons</taxon>
        <taxon>Gunneridae</taxon>
        <taxon>Pentapetalae</taxon>
        <taxon>rosids</taxon>
        <taxon>fabids</taxon>
        <taxon>Malpighiales</taxon>
        <taxon>Euphorbiaceae</taxon>
        <taxon>Crotonoideae</taxon>
        <taxon>Jatropheae</taxon>
        <taxon>Jatropha</taxon>
    </lineage>
</organism>
<name>A0A067KRM4_JATCU</name>
<keyword evidence="2" id="KW-1185">Reference proteome</keyword>
<dbReference type="EMBL" id="KK914527">
    <property type="protein sequence ID" value="KDP34484.1"/>
    <property type="molecule type" value="Genomic_DNA"/>
</dbReference>